<protein>
    <recommendedName>
        <fullName evidence="3">Holin</fullName>
    </recommendedName>
</protein>
<dbReference type="InterPro" id="IPR058159">
    <property type="entry name" value="Phage_holin_10"/>
</dbReference>
<accession>A0ABV7C1J8</accession>
<proteinExistence type="predicted"/>
<evidence type="ECO:0000313" key="1">
    <source>
        <dbReference type="EMBL" id="MFC3002881.1"/>
    </source>
</evidence>
<keyword evidence="2" id="KW-1185">Reference proteome</keyword>
<evidence type="ECO:0008006" key="3">
    <source>
        <dbReference type="Google" id="ProtNLM"/>
    </source>
</evidence>
<organism evidence="1 2">
    <name type="scientific">Falsiroseomonas tokyonensis</name>
    <dbReference type="NCBI Taxonomy" id="430521"/>
    <lineage>
        <taxon>Bacteria</taxon>
        <taxon>Pseudomonadati</taxon>
        <taxon>Pseudomonadota</taxon>
        <taxon>Alphaproteobacteria</taxon>
        <taxon>Acetobacterales</taxon>
        <taxon>Roseomonadaceae</taxon>
        <taxon>Falsiroseomonas</taxon>
    </lineage>
</organism>
<dbReference type="Pfam" id="PF23987">
    <property type="entry name" value="Phage_holin_10"/>
    <property type="match status" value="1"/>
</dbReference>
<evidence type="ECO:0000313" key="2">
    <source>
        <dbReference type="Proteomes" id="UP001595420"/>
    </source>
</evidence>
<reference evidence="2" key="1">
    <citation type="journal article" date="2019" name="Int. J. Syst. Evol. Microbiol.">
        <title>The Global Catalogue of Microorganisms (GCM) 10K type strain sequencing project: providing services to taxonomists for standard genome sequencing and annotation.</title>
        <authorList>
            <consortium name="The Broad Institute Genomics Platform"/>
            <consortium name="The Broad Institute Genome Sequencing Center for Infectious Disease"/>
            <person name="Wu L."/>
            <person name="Ma J."/>
        </authorList>
    </citation>
    <scope>NUCLEOTIDE SEQUENCE [LARGE SCALE GENOMIC DNA]</scope>
    <source>
        <strain evidence="2">CGMCC 1.16855</strain>
    </source>
</reference>
<sequence>MSEKLAGQVRHLLTFAGGAIAGEPVLNGATADSLEQIVGGIVLTLAMQAWSWVAKQREARAGK</sequence>
<dbReference type="EMBL" id="JBHRSB010000008">
    <property type="protein sequence ID" value="MFC3002881.1"/>
    <property type="molecule type" value="Genomic_DNA"/>
</dbReference>
<gene>
    <name evidence="1" type="ORF">ACFOD3_23480</name>
</gene>
<dbReference type="RefSeq" id="WP_216839107.1">
    <property type="nucleotide sequence ID" value="NZ_JAFNJS010000008.1"/>
</dbReference>
<dbReference type="Proteomes" id="UP001595420">
    <property type="component" value="Unassembled WGS sequence"/>
</dbReference>
<comment type="caution">
    <text evidence="1">The sequence shown here is derived from an EMBL/GenBank/DDBJ whole genome shotgun (WGS) entry which is preliminary data.</text>
</comment>
<name>A0ABV7C1J8_9PROT</name>